<dbReference type="RefSeq" id="WP_097644287.1">
    <property type="nucleotide sequence ID" value="NZ_NQWI01000049.1"/>
</dbReference>
<comment type="caution">
    <text evidence="2">The sequence shown here is derived from an EMBL/GenBank/DDBJ whole genome shotgun (WGS) entry which is preliminary data.</text>
</comment>
<dbReference type="Gene3D" id="3.90.1570.10">
    <property type="entry name" value="tt1808, chain A"/>
    <property type="match status" value="1"/>
</dbReference>
<evidence type="ECO:0000313" key="3">
    <source>
        <dbReference type="Proteomes" id="UP000220527"/>
    </source>
</evidence>
<dbReference type="InterPro" id="IPR011335">
    <property type="entry name" value="Restrct_endonuc-II-like"/>
</dbReference>
<name>A0A2A6RJ05_9CHLR</name>
<dbReference type="Proteomes" id="UP000220527">
    <property type="component" value="Unassembled WGS sequence"/>
</dbReference>
<evidence type="ECO:0000313" key="2">
    <source>
        <dbReference type="EMBL" id="PDW02865.1"/>
    </source>
</evidence>
<dbReference type="CDD" id="cd06260">
    <property type="entry name" value="DUF820-like"/>
    <property type="match status" value="1"/>
</dbReference>
<gene>
    <name evidence="2" type="ORF">CJ255_11705</name>
</gene>
<dbReference type="InterPro" id="IPR012296">
    <property type="entry name" value="Nuclease_put_TT1808"/>
</dbReference>
<protein>
    <recommendedName>
        <fullName evidence="1">Putative restriction endonuclease domain-containing protein</fullName>
    </recommendedName>
</protein>
<accession>A0A2A6RJ05</accession>
<reference evidence="3" key="1">
    <citation type="submission" date="2017-08" db="EMBL/GenBank/DDBJ databases">
        <authorList>
            <person name="Grouzdev D.S."/>
            <person name="Gaisin V.A."/>
            <person name="Rysina M.S."/>
            <person name="Gorlenko V.M."/>
        </authorList>
    </citation>
    <scope>NUCLEOTIDE SEQUENCE [LARGE SCALE GENOMIC DNA]</scope>
    <source>
        <strain evidence="3">Kir15-3F</strain>
    </source>
</reference>
<evidence type="ECO:0000259" key="1">
    <source>
        <dbReference type="Pfam" id="PF05685"/>
    </source>
</evidence>
<sequence length="197" mass="21522">MPDDILCATQPVRHLTPSAQGRWTIADYERLPDDGLRYELISGELRKTLAPNLAHQTSSLRIVHQLFTLIETTGAGRVFAAPVDVQLDGATIVQPDIVVVLRDGAATLTEQRVVGPPDLIVEITSPSTASYDRREKRDCYAAAGVREYWIADPASRSVELLTLEGDSYHAEHIYRGQAIIPSSIVTGWAVATDALFG</sequence>
<dbReference type="PANTHER" id="PTHR34107:SF4">
    <property type="entry name" value="SLL1222 PROTEIN"/>
    <property type="match status" value="1"/>
</dbReference>
<dbReference type="OrthoDB" id="9793127at2"/>
<dbReference type="SUPFAM" id="SSF52980">
    <property type="entry name" value="Restriction endonuclease-like"/>
    <property type="match status" value="1"/>
</dbReference>
<dbReference type="AlphaFoldDB" id="A0A2A6RJ05"/>
<dbReference type="Pfam" id="PF05685">
    <property type="entry name" value="Uma2"/>
    <property type="match status" value="1"/>
</dbReference>
<dbReference type="InterPro" id="IPR008538">
    <property type="entry name" value="Uma2"/>
</dbReference>
<feature type="domain" description="Putative restriction endonuclease" evidence="1">
    <location>
        <begin position="26"/>
        <end position="191"/>
    </location>
</feature>
<organism evidence="2 3">
    <name type="scientific">Candidatus Viridilinea mediisalina</name>
    <dbReference type="NCBI Taxonomy" id="2024553"/>
    <lineage>
        <taxon>Bacteria</taxon>
        <taxon>Bacillati</taxon>
        <taxon>Chloroflexota</taxon>
        <taxon>Chloroflexia</taxon>
        <taxon>Chloroflexales</taxon>
        <taxon>Chloroflexineae</taxon>
        <taxon>Oscillochloridaceae</taxon>
        <taxon>Candidatus Viridilinea</taxon>
    </lineage>
</organism>
<dbReference type="PANTHER" id="PTHR34107">
    <property type="entry name" value="SLL0198 PROTEIN-RELATED"/>
    <property type="match status" value="1"/>
</dbReference>
<proteinExistence type="predicted"/>
<keyword evidence="3" id="KW-1185">Reference proteome</keyword>
<dbReference type="EMBL" id="NQWI01000049">
    <property type="protein sequence ID" value="PDW02865.1"/>
    <property type="molecule type" value="Genomic_DNA"/>
</dbReference>